<dbReference type="RefSeq" id="WP_110935854.1">
    <property type="nucleotide sequence ID" value="NZ_KZ614146.1"/>
</dbReference>
<keyword evidence="4" id="KW-1185">Reference proteome</keyword>
<feature type="signal peptide" evidence="1">
    <location>
        <begin position="1"/>
        <end position="23"/>
    </location>
</feature>
<evidence type="ECO:0000313" key="4">
    <source>
        <dbReference type="Proteomes" id="UP000281498"/>
    </source>
</evidence>
<sequence>MKKLIGLLLAGILAFTAATSTMASFNYQDENSSQAIEGDTINYIKKRHSVELDNLDKFNPFIVSGSLHTDTPSNQIWESVSIDRVETQRATLSTDDRHLLEHLVHAEARGQVYEGKVAVAEVVLNRVDSNEFPDNVYEVITQKRQFEPYATGTIKNSPDADTIAAVQEALEGTNLVDGALYFWNSTTATSRWLEKMTVVTTIDDHEFLE</sequence>
<dbReference type="Pfam" id="PF07486">
    <property type="entry name" value="Hydrolase_2"/>
    <property type="match status" value="1"/>
</dbReference>
<evidence type="ECO:0000256" key="1">
    <source>
        <dbReference type="SAM" id="SignalP"/>
    </source>
</evidence>
<name>A0A3A9KG00_9BACI</name>
<comment type="caution">
    <text evidence="3">The sequence shown here is derived from an EMBL/GenBank/DDBJ whole genome shotgun (WGS) entry which is preliminary data.</text>
</comment>
<evidence type="ECO:0000259" key="2">
    <source>
        <dbReference type="Pfam" id="PF07486"/>
    </source>
</evidence>
<dbReference type="OrthoDB" id="9785345at2"/>
<proteinExistence type="predicted"/>
<reference evidence="3 4" key="1">
    <citation type="submission" date="2017-10" db="EMBL/GenBank/DDBJ databases">
        <title>Bacillus sp. nov., a halophilic bacterium isolated from a Keqin Lake.</title>
        <authorList>
            <person name="Wang H."/>
        </authorList>
    </citation>
    <scope>NUCLEOTIDE SEQUENCE [LARGE SCALE GENOMIC DNA]</scope>
    <source>
        <strain evidence="3 4">KCTC 13187</strain>
    </source>
</reference>
<dbReference type="Gene3D" id="1.10.10.2520">
    <property type="entry name" value="Cell wall hydrolase SleB, domain 1"/>
    <property type="match status" value="1"/>
</dbReference>
<protein>
    <recommendedName>
        <fullName evidence="2">Cell wall hydrolase SleB domain-containing protein</fullName>
    </recommendedName>
</protein>
<dbReference type="InterPro" id="IPR042047">
    <property type="entry name" value="SleB_dom1"/>
</dbReference>
<evidence type="ECO:0000313" key="3">
    <source>
        <dbReference type="EMBL" id="RKL66575.1"/>
    </source>
</evidence>
<dbReference type="Proteomes" id="UP000281498">
    <property type="component" value="Unassembled WGS sequence"/>
</dbReference>
<dbReference type="Gene3D" id="6.20.240.60">
    <property type="match status" value="1"/>
</dbReference>
<gene>
    <name evidence="3" type="ORF">CR203_14910</name>
</gene>
<feature type="chain" id="PRO_5017184190" description="Cell wall hydrolase SleB domain-containing protein" evidence="1">
    <location>
        <begin position="24"/>
        <end position="209"/>
    </location>
</feature>
<dbReference type="EMBL" id="PDOE01000006">
    <property type="protein sequence ID" value="RKL66575.1"/>
    <property type="molecule type" value="Genomic_DNA"/>
</dbReference>
<dbReference type="InterPro" id="IPR011105">
    <property type="entry name" value="Cell_wall_hydrolase_SleB"/>
</dbReference>
<accession>A0A3A9KG00</accession>
<organism evidence="3 4">
    <name type="scientific">Salipaludibacillus neizhouensis</name>
    <dbReference type="NCBI Taxonomy" id="885475"/>
    <lineage>
        <taxon>Bacteria</taxon>
        <taxon>Bacillati</taxon>
        <taxon>Bacillota</taxon>
        <taxon>Bacilli</taxon>
        <taxon>Bacillales</taxon>
        <taxon>Bacillaceae</taxon>
    </lineage>
</organism>
<keyword evidence="1" id="KW-0732">Signal</keyword>
<dbReference type="GO" id="GO:0016787">
    <property type="term" value="F:hydrolase activity"/>
    <property type="evidence" value="ECO:0007669"/>
    <property type="project" value="InterPro"/>
</dbReference>
<dbReference type="AlphaFoldDB" id="A0A3A9KG00"/>
<feature type="domain" description="Cell wall hydrolase SleB" evidence="2">
    <location>
        <begin position="110"/>
        <end position="207"/>
    </location>
</feature>